<dbReference type="CDD" id="cd00009">
    <property type="entry name" value="AAA"/>
    <property type="match status" value="1"/>
</dbReference>
<dbReference type="InterPro" id="IPR029016">
    <property type="entry name" value="GAF-like_dom_sf"/>
</dbReference>
<dbReference type="InterPro" id="IPR027417">
    <property type="entry name" value="P-loop_NTPase"/>
</dbReference>
<dbReference type="InterPro" id="IPR002078">
    <property type="entry name" value="Sigma_54_int"/>
</dbReference>
<dbReference type="Gene3D" id="2.60.200.20">
    <property type="match status" value="1"/>
</dbReference>
<dbReference type="CDD" id="cd00060">
    <property type="entry name" value="FHA"/>
    <property type="match status" value="1"/>
</dbReference>
<dbReference type="SMART" id="SM00240">
    <property type="entry name" value="FHA"/>
    <property type="match status" value="1"/>
</dbReference>
<keyword evidence="8" id="KW-1185">Reference proteome</keyword>
<keyword evidence="2" id="KW-0067">ATP-binding</keyword>
<evidence type="ECO:0000256" key="1">
    <source>
        <dbReference type="ARBA" id="ARBA00022741"/>
    </source>
</evidence>
<dbReference type="Gene3D" id="1.10.8.60">
    <property type="match status" value="1"/>
</dbReference>
<dbReference type="Pfam" id="PF00158">
    <property type="entry name" value="Sigma54_activat"/>
    <property type="match status" value="1"/>
</dbReference>
<evidence type="ECO:0000313" key="8">
    <source>
        <dbReference type="Proteomes" id="UP000268094"/>
    </source>
</evidence>
<dbReference type="Proteomes" id="UP000268094">
    <property type="component" value="Unassembled WGS sequence"/>
</dbReference>
<dbReference type="PANTHER" id="PTHR32071:SF57">
    <property type="entry name" value="C4-DICARBOXYLATE TRANSPORT TRANSCRIPTIONAL REGULATORY PROTEIN DCTD"/>
    <property type="match status" value="1"/>
</dbReference>
<dbReference type="Pfam" id="PF02954">
    <property type="entry name" value="HTH_8"/>
    <property type="match status" value="1"/>
</dbReference>
<accession>A0A3A8I6B0</accession>
<dbReference type="InterPro" id="IPR000253">
    <property type="entry name" value="FHA_dom"/>
</dbReference>
<dbReference type="EMBL" id="RAVZ01000422">
    <property type="protein sequence ID" value="RKG73223.1"/>
    <property type="molecule type" value="Genomic_DNA"/>
</dbReference>
<dbReference type="Pfam" id="PF00498">
    <property type="entry name" value="FHA"/>
    <property type="match status" value="1"/>
</dbReference>
<keyword evidence="1" id="KW-0547">Nucleotide-binding</keyword>
<evidence type="ECO:0000313" key="7">
    <source>
        <dbReference type="EMBL" id="RKG73223.1"/>
    </source>
</evidence>
<name>A0A3A8I6B0_9BACT</name>
<dbReference type="RefSeq" id="WP_120545251.1">
    <property type="nucleotide sequence ID" value="NZ_RAVZ01000422.1"/>
</dbReference>
<dbReference type="Gene3D" id="3.40.50.300">
    <property type="entry name" value="P-loop containing nucleotide triphosphate hydrolases"/>
    <property type="match status" value="1"/>
</dbReference>
<organism evidence="7 8">
    <name type="scientific">Corallococcus terminator</name>
    <dbReference type="NCBI Taxonomy" id="2316733"/>
    <lineage>
        <taxon>Bacteria</taxon>
        <taxon>Pseudomonadati</taxon>
        <taxon>Myxococcota</taxon>
        <taxon>Myxococcia</taxon>
        <taxon>Myxococcales</taxon>
        <taxon>Cystobacterineae</taxon>
        <taxon>Myxococcaceae</taxon>
        <taxon>Corallococcus</taxon>
    </lineage>
</organism>
<dbReference type="GO" id="GO:0043565">
    <property type="term" value="F:sequence-specific DNA binding"/>
    <property type="evidence" value="ECO:0007669"/>
    <property type="project" value="InterPro"/>
</dbReference>
<sequence>MPALLLLTGPFAGRRYDVVSQLTLGRSPSCDIPLEDDQVSRRHAQLFLDPVAGQVRLRDLGSTNGTLLNGQRLALQEEAVLRPGDRMRVGATIAVFEPPPVSIVDEPSGVSSASEPGHVPIEEVLPHVGAAAAMYSAGTALLGATSEAMVLRRLAEETVHALNADRSAALLSGPEGLRTAAVSGAASVEVPRALVQAALERKELGRTDTALCSPLVASGGLPFGVLYVEREESPFTEGEGQLLASLGRLGGEAYTAVRSRGEAEATDVPWVTPLGTSRGFRGLLEEARRAASSVAPVVLHGEPGTGKALLARFLHGRSPRALGPWVMVECRQPLEAVEVALFGRAGAAGQPPVTSAVLRADAGTLLLRHVEALPRAAAERLARMLARRAAPARQGGEEPVDVRVVATCAAPVSRLASRSEFDAALARGLTGFELEVPPLRERRGDVPVLLEFFALRAARQSGREAPVLGPEARRLLADYPWPQNVRELELVAERLGRVYAAGQVGIAQLPPEIREGSVGHAPRTLPEQVARLERDLIAEALRESGGKKVRAAELLGISRPTLDRKMVEYELTLERGPRG</sequence>
<protein>
    <submittedName>
        <fullName evidence="7">FHA domain-containing protein</fullName>
    </submittedName>
</protein>
<evidence type="ECO:0000259" key="6">
    <source>
        <dbReference type="PROSITE" id="PS50045"/>
    </source>
</evidence>
<feature type="domain" description="FHA" evidence="5">
    <location>
        <begin position="22"/>
        <end position="73"/>
    </location>
</feature>
<reference evidence="8" key="1">
    <citation type="submission" date="2018-09" db="EMBL/GenBank/DDBJ databases">
        <authorList>
            <person name="Livingstone P.G."/>
            <person name="Whitworth D.E."/>
        </authorList>
    </citation>
    <scope>NUCLEOTIDE SEQUENCE [LARGE SCALE GENOMIC DNA]</scope>
    <source>
        <strain evidence="8">CA054A</strain>
    </source>
</reference>
<dbReference type="SUPFAM" id="SSF55781">
    <property type="entry name" value="GAF domain-like"/>
    <property type="match status" value="1"/>
</dbReference>
<dbReference type="PROSITE" id="PS50006">
    <property type="entry name" value="FHA_DOMAIN"/>
    <property type="match status" value="1"/>
</dbReference>
<dbReference type="InterPro" id="IPR058031">
    <property type="entry name" value="AAA_lid_NorR"/>
</dbReference>
<dbReference type="PRINTS" id="PR01590">
    <property type="entry name" value="HTHFIS"/>
</dbReference>
<evidence type="ECO:0000256" key="4">
    <source>
        <dbReference type="ARBA" id="ARBA00023163"/>
    </source>
</evidence>
<dbReference type="GO" id="GO:0005524">
    <property type="term" value="F:ATP binding"/>
    <property type="evidence" value="ECO:0007669"/>
    <property type="project" value="UniProtKB-KW"/>
</dbReference>
<dbReference type="InterPro" id="IPR002197">
    <property type="entry name" value="HTH_Fis"/>
</dbReference>
<dbReference type="PANTHER" id="PTHR32071">
    <property type="entry name" value="TRANSCRIPTIONAL REGULATORY PROTEIN"/>
    <property type="match status" value="1"/>
</dbReference>
<gene>
    <name evidence="7" type="ORF">D7V88_36800</name>
</gene>
<feature type="domain" description="Sigma-54 factor interaction" evidence="6">
    <location>
        <begin position="273"/>
        <end position="497"/>
    </location>
</feature>
<dbReference type="PROSITE" id="PS50045">
    <property type="entry name" value="SIGMA54_INTERACT_4"/>
    <property type="match status" value="1"/>
</dbReference>
<dbReference type="AlphaFoldDB" id="A0A3A8I6B0"/>
<keyword evidence="3" id="KW-0805">Transcription regulation</keyword>
<dbReference type="InterPro" id="IPR008984">
    <property type="entry name" value="SMAD_FHA_dom_sf"/>
</dbReference>
<dbReference type="OrthoDB" id="5496274at2"/>
<proteinExistence type="predicted"/>
<dbReference type="GO" id="GO:0006355">
    <property type="term" value="P:regulation of DNA-templated transcription"/>
    <property type="evidence" value="ECO:0007669"/>
    <property type="project" value="InterPro"/>
</dbReference>
<evidence type="ECO:0000256" key="2">
    <source>
        <dbReference type="ARBA" id="ARBA00022840"/>
    </source>
</evidence>
<evidence type="ECO:0000256" key="3">
    <source>
        <dbReference type="ARBA" id="ARBA00023015"/>
    </source>
</evidence>
<comment type="caution">
    <text evidence="7">The sequence shown here is derived from an EMBL/GenBank/DDBJ whole genome shotgun (WGS) entry which is preliminary data.</text>
</comment>
<keyword evidence="4" id="KW-0804">Transcription</keyword>
<evidence type="ECO:0000259" key="5">
    <source>
        <dbReference type="PROSITE" id="PS50006"/>
    </source>
</evidence>
<dbReference type="SUPFAM" id="SSF52540">
    <property type="entry name" value="P-loop containing nucleoside triphosphate hydrolases"/>
    <property type="match status" value="1"/>
</dbReference>
<dbReference type="InterPro" id="IPR009057">
    <property type="entry name" value="Homeodomain-like_sf"/>
</dbReference>
<dbReference type="Gene3D" id="3.30.450.40">
    <property type="match status" value="1"/>
</dbReference>
<dbReference type="Gene3D" id="1.10.10.60">
    <property type="entry name" value="Homeodomain-like"/>
    <property type="match status" value="1"/>
</dbReference>
<dbReference type="Pfam" id="PF25601">
    <property type="entry name" value="AAA_lid_14"/>
    <property type="match status" value="1"/>
</dbReference>
<dbReference type="SUPFAM" id="SSF46689">
    <property type="entry name" value="Homeodomain-like"/>
    <property type="match status" value="1"/>
</dbReference>
<dbReference type="SUPFAM" id="SSF49879">
    <property type="entry name" value="SMAD/FHA domain"/>
    <property type="match status" value="1"/>
</dbReference>